<dbReference type="AlphaFoldDB" id="A0A378JLL1"/>
<name>A0A378JLL1_9GAMM</name>
<dbReference type="OrthoDB" id="9978676at2"/>
<organism evidence="2 3">
    <name type="scientific">Legionella busanensis</name>
    <dbReference type="NCBI Taxonomy" id="190655"/>
    <lineage>
        <taxon>Bacteria</taxon>
        <taxon>Pseudomonadati</taxon>
        <taxon>Pseudomonadota</taxon>
        <taxon>Gammaproteobacteria</taxon>
        <taxon>Legionellales</taxon>
        <taxon>Legionellaceae</taxon>
        <taxon>Legionella</taxon>
    </lineage>
</organism>
<dbReference type="EMBL" id="UGOD01000001">
    <property type="protein sequence ID" value="STX51099.1"/>
    <property type="molecule type" value="Genomic_DNA"/>
</dbReference>
<keyword evidence="3" id="KW-1185">Reference proteome</keyword>
<evidence type="ECO:0000256" key="1">
    <source>
        <dbReference type="SAM" id="MobiDB-lite"/>
    </source>
</evidence>
<feature type="compositionally biased region" description="Basic and acidic residues" evidence="1">
    <location>
        <begin position="14"/>
        <end position="24"/>
    </location>
</feature>
<feature type="compositionally biased region" description="Polar residues" evidence="1">
    <location>
        <begin position="1"/>
        <end position="12"/>
    </location>
</feature>
<sequence length="72" mass="8317">MGIRKQSNTVRNPNIKEKDEHLTDADLENISGGRKEVRADADITARRAIDKDTTRATRDISTRDYRPTRYRS</sequence>
<feature type="compositionally biased region" description="Basic and acidic residues" evidence="1">
    <location>
        <begin position="33"/>
        <end position="72"/>
    </location>
</feature>
<evidence type="ECO:0000313" key="3">
    <source>
        <dbReference type="Proteomes" id="UP000254794"/>
    </source>
</evidence>
<reference evidence="2 3" key="1">
    <citation type="submission" date="2018-06" db="EMBL/GenBank/DDBJ databases">
        <authorList>
            <consortium name="Pathogen Informatics"/>
            <person name="Doyle S."/>
        </authorList>
    </citation>
    <scope>NUCLEOTIDE SEQUENCE [LARGE SCALE GENOMIC DNA]</scope>
    <source>
        <strain evidence="2 3">NCTC13316</strain>
    </source>
</reference>
<dbReference type="Proteomes" id="UP000254794">
    <property type="component" value="Unassembled WGS sequence"/>
</dbReference>
<gene>
    <name evidence="2" type="ORF">NCTC13316_01190</name>
</gene>
<feature type="region of interest" description="Disordered" evidence="1">
    <location>
        <begin position="1"/>
        <end position="72"/>
    </location>
</feature>
<proteinExistence type="predicted"/>
<dbReference type="RefSeq" id="WP_115330757.1">
    <property type="nucleotide sequence ID" value="NZ_CAAAHP010000001.1"/>
</dbReference>
<protein>
    <submittedName>
        <fullName evidence="2">Uncharacterized protein</fullName>
    </submittedName>
</protein>
<accession>A0A378JLL1</accession>
<evidence type="ECO:0000313" key="2">
    <source>
        <dbReference type="EMBL" id="STX51099.1"/>
    </source>
</evidence>